<gene>
    <name evidence="1" type="ORF">PACLA_8A065893</name>
</gene>
<dbReference type="OrthoDB" id="6114255at2759"/>
<dbReference type="EMBL" id="CACRXK020002066">
    <property type="protein sequence ID" value="CAB3992507.1"/>
    <property type="molecule type" value="Genomic_DNA"/>
</dbReference>
<comment type="caution">
    <text evidence="1">The sequence shown here is derived from an EMBL/GenBank/DDBJ whole genome shotgun (WGS) entry which is preliminary data.</text>
</comment>
<sequence>MSDQDHKQELITLLEDIMSEIDLKPLHPKNKILLYSRYLLSKFSWHFTVATLSKTWVSENMDSVVYKFVRKWLEIPVSGTLSNFFLTSNKFGLKYTLHPSSSVSAKQSLVKP</sequence>
<reference evidence="1" key="1">
    <citation type="submission" date="2020-04" db="EMBL/GenBank/DDBJ databases">
        <authorList>
            <person name="Alioto T."/>
            <person name="Alioto T."/>
            <person name="Gomez Garrido J."/>
        </authorList>
    </citation>
    <scope>NUCLEOTIDE SEQUENCE</scope>
    <source>
        <strain evidence="1">A484AB</strain>
    </source>
</reference>
<evidence type="ECO:0000313" key="2">
    <source>
        <dbReference type="Proteomes" id="UP001152795"/>
    </source>
</evidence>
<dbReference type="Proteomes" id="UP001152795">
    <property type="component" value="Unassembled WGS sequence"/>
</dbReference>
<protein>
    <submittedName>
        <fullName evidence="1">Uncharacterized protein</fullName>
    </submittedName>
</protein>
<accession>A0A6S7H8J2</accession>
<organism evidence="1 2">
    <name type="scientific">Paramuricea clavata</name>
    <name type="common">Red gorgonian</name>
    <name type="synonym">Violescent sea-whip</name>
    <dbReference type="NCBI Taxonomy" id="317549"/>
    <lineage>
        <taxon>Eukaryota</taxon>
        <taxon>Metazoa</taxon>
        <taxon>Cnidaria</taxon>
        <taxon>Anthozoa</taxon>
        <taxon>Octocorallia</taxon>
        <taxon>Malacalcyonacea</taxon>
        <taxon>Plexauridae</taxon>
        <taxon>Paramuricea</taxon>
    </lineage>
</organism>
<keyword evidence="2" id="KW-1185">Reference proteome</keyword>
<evidence type="ECO:0000313" key="1">
    <source>
        <dbReference type="EMBL" id="CAB3992507.1"/>
    </source>
</evidence>
<name>A0A6S7H8J2_PARCT</name>
<proteinExistence type="predicted"/>
<dbReference type="AlphaFoldDB" id="A0A6S7H8J2"/>